<dbReference type="InterPro" id="IPR016024">
    <property type="entry name" value="ARM-type_fold"/>
</dbReference>
<keyword evidence="5" id="KW-0498">Mitosis</keyword>
<reference evidence="8 9" key="1">
    <citation type="journal article" date="2013" name="Curr. Biol.">
        <title>Shared signatures of parasitism and phylogenomics unite Cryptomycota and microsporidia.</title>
        <authorList>
            <person name="James T.Y."/>
            <person name="Pelin A."/>
            <person name="Bonen L."/>
            <person name="Ahrendt S."/>
            <person name="Sain D."/>
            <person name="Corradi N."/>
            <person name="Stajich J.E."/>
        </authorList>
    </citation>
    <scope>NUCLEOTIDE SEQUENCE [LARGE SCALE GENOMIC DNA]</scope>
    <source>
        <strain evidence="8 9">CSF55</strain>
    </source>
</reference>
<keyword evidence="5" id="KW-0131">Cell cycle</keyword>
<comment type="subcellular location">
    <subcellularLocation>
        <location evidence="1">Cytoplasm</location>
        <location evidence="1">Cytoskeleton</location>
        <location evidence="1">Spindle</location>
    </subcellularLocation>
</comment>
<evidence type="ECO:0000256" key="5">
    <source>
        <dbReference type="ARBA" id="ARBA00022776"/>
    </source>
</evidence>
<evidence type="ECO:0000256" key="1">
    <source>
        <dbReference type="ARBA" id="ARBA00004186"/>
    </source>
</evidence>
<dbReference type="InterPro" id="IPR011989">
    <property type="entry name" value="ARM-like"/>
</dbReference>
<evidence type="ECO:0000313" key="8">
    <source>
        <dbReference type="EMBL" id="EPZ36412.1"/>
    </source>
</evidence>
<feature type="domain" description="CLASP N-terminal" evidence="7">
    <location>
        <begin position="12"/>
        <end position="182"/>
    </location>
</feature>
<dbReference type="GO" id="GO:1990023">
    <property type="term" value="C:mitotic spindle midzone"/>
    <property type="evidence" value="ECO:0007669"/>
    <property type="project" value="TreeGrafter"/>
</dbReference>
<dbReference type="GO" id="GO:0005881">
    <property type="term" value="C:cytoplasmic microtubule"/>
    <property type="evidence" value="ECO:0007669"/>
    <property type="project" value="TreeGrafter"/>
</dbReference>
<feature type="region of interest" description="Disordered" evidence="6">
    <location>
        <begin position="302"/>
        <end position="323"/>
    </location>
</feature>
<evidence type="ECO:0000256" key="3">
    <source>
        <dbReference type="ARBA" id="ARBA00022618"/>
    </source>
</evidence>
<dbReference type="Pfam" id="PF12348">
    <property type="entry name" value="CLASP_N"/>
    <property type="match status" value="1"/>
</dbReference>
<organism evidence="8 9">
    <name type="scientific">Rozella allomycis (strain CSF55)</name>
    <dbReference type="NCBI Taxonomy" id="988480"/>
    <lineage>
        <taxon>Eukaryota</taxon>
        <taxon>Fungi</taxon>
        <taxon>Fungi incertae sedis</taxon>
        <taxon>Cryptomycota</taxon>
        <taxon>Cryptomycota incertae sedis</taxon>
        <taxon>Rozella</taxon>
    </lineage>
</organism>
<evidence type="ECO:0000256" key="2">
    <source>
        <dbReference type="ARBA" id="ARBA00009549"/>
    </source>
</evidence>
<evidence type="ECO:0000259" key="7">
    <source>
        <dbReference type="Pfam" id="PF12348"/>
    </source>
</evidence>
<keyword evidence="4" id="KW-0493">Microtubule</keyword>
<dbReference type="AlphaFoldDB" id="A0A075B4J8"/>
<dbReference type="InterPro" id="IPR024395">
    <property type="entry name" value="CLASP_N_dom"/>
</dbReference>
<proteinExistence type="inferred from homology"/>
<dbReference type="Proteomes" id="UP000030755">
    <property type="component" value="Unassembled WGS sequence"/>
</dbReference>
<dbReference type="STRING" id="988480.A0A075B4J8"/>
<accession>A0A075B4J8</accession>
<dbReference type="OrthoDB" id="4699125at2759"/>
<protein>
    <recommendedName>
        <fullName evidence="7">CLASP N-terminal domain-containing protein</fullName>
    </recommendedName>
</protein>
<dbReference type="EMBL" id="KE560565">
    <property type="protein sequence ID" value="EPZ36412.1"/>
    <property type="molecule type" value="Genomic_DNA"/>
</dbReference>
<dbReference type="Gene3D" id="1.25.10.10">
    <property type="entry name" value="Leucine-rich Repeat Variant"/>
    <property type="match status" value="1"/>
</dbReference>
<evidence type="ECO:0000256" key="4">
    <source>
        <dbReference type="ARBA" id="ARBA00022701"/>
    </source>
</evidence>
<dbReference type="GO" id="GO:0008017">
    <property type="term" value="F:microtubule binding"/>
    <property type="evidence" value="ECO:0007669"/>
    <property type="project" value="TreeGrafter"/>
</dbReference>
<name>A0A075B4J8_ROZAC</name>
<dbReference type="GO" id="GO:0005815">
    <property type="term" value="C:microtubule organizing center"/>
    <property type="evidence" value="ECO:0007669"/>
    <property type="project" value="TreeGrafter"/>
</dbReference>
<evidence type="ECO:0000313" key="9">
    <source>
        <dbReference type="Proteomes" id="UP000030755"/>
    </source>
</evidence>
<dbReference type="PANTHER" id="PTHR21567">
    <property type="entry name" value="CLASP"/>
    <property type="match status" value="1"/>
</dbReference>
<sequence length="860" mass="97428">MSPGQDLLKIEKVISQKETEHTWQQIDNSIKSLSKICKERRDPDSFLQFVKKNKEILILCLSTERTRLSGTTVELLTDIIQTYGLEAEAAIECFIPTLLKLCTRANKVFISRSSKCLEMISVKVGSPKLLQRVKEASLSTNKGLRLISVGLATNLLQHMKHPEVYVSTFEEIIKSSLDDASADNNFEMNAQRLKHNLSSNALKYLGVEKKPLGEKNIFEARLEKPQITKWPQQNSGISTILKPENTKGIIHSVQSPITKKGLLGKPIRNLESEIGKTSLNSLGKASRDILFNKVSELPKREHDIGKSSELGKPSRILGNSEKRPRSVLKSVELQPLIKTKSNLEEERPTKIIKFHSSPLKPLVKRPQMLSMKKAIKPKMAERTTFKPPFSIHIWTFQVKDSDWDQRRQAFDSIQNLTKEEIVKHKPVITKYLLEGLSDSHFKSIIVHWPLLPMREKADVVLSKLALIMNNHKSKAVVLVYAETLFKLVQDSIPEDELVRVTISCLSSVHLPKYVAILIQHIQAIISYDNCSPEQFQTLLEKSIQQNQTFEPLLPVINRLYEKDIHKFSLYCGSLFDYILSKIGKSFPTDATNNNLNDPNESIILVDGEKNNLIVESDVEFGDLLNECEGSIEVEVKDTLESILKSAEIEECVKDVVENLIDGVMEIVSKEYLQKTLQESNRDTSIENVVKEECIKVVFDKESKEVDIEDSIECNNDVAEEESNKEIIIEGVVEHDDVDEKKSIECTKDLSEECNMVESKGDDISLPFCQPAVQQSTPSQDALTEVNNEIVVDEPKSLVHEPSPRIGFDILEADINYQIVTYLNKIIENICTHVQREIVDDCEASYLASTIYDGWINQLIQ</sequence>
<dbReference type="PANTHER" id="PTHR21567:SF9">
    <property type="entry name" value="CLIP-ASSOCIATING PROTEIN"/>
    <property type="match status" value="1"/>
</dbReference>
<evidence type="ECO:0000256" key="6">
    <source>
        <dbReference type="SAM" id="MobiDB-lite"/>
    </source>
</evidence>
<keyword evidence="3" id="KW-0132">Cell division</keyword>
<comment type="similarity">
    <text evidence="2">Belongs to the CLASP family.</text>
</comment>
<dbReference type="GO" id="GO:0005876">
    <property type="term" value="C:spindle microtubule"/>
    <property type="evidence" value="ECO:0007669"/>
    <property type="project" value="TreeGrafter"/>
</dbReference>
<keyword evidence="9" id="KW-1185">Reference proteome</keyword>
<dbReference type="GO" id="GO:0051301">
    <property type="term" value="P:cell division"/>
    <property type="evidence" value="ECO:0007669"/>
    <property type="project" value="UniProtKB-KW"/>
</dbReference>
<dbReference type="GO" id="GO:0090307">
    <property type="term" value="P:mitotic spindle assembly"/>
    <property type="evidence" value="ECO:0007669"/>
    <property type="project" value="TreeGrafter"/>
</dbReference>
<gene>
    <name evidence="8" type="ORF">O9G_002914</name>
</gene>
<dbReference type="HOGENOM" id="CLU_332638_0_0_1"/>
<dbReference type="SUPFAM" id="SSF48371">
    <property type="entry name" value="ARM repeat"/>
    <property type="match status" value="1"/>
</dbReference>